<reference evidence="1 2" key="1">
    <citation type="journal article" date="2012" name="BMC Genomics">
        <title>Genome analysis of a simultaneously predatory and prey-independent, novel Bdellovibrio bacteriovorus from the River Tiber, supports in silico predictions of both ancient and recent lateral gene transfer from diverse bacteria.</title>
        <authorList>
            <person name="Hobley L."/>
            <person name="Lerner T.R."/>
            <person name="Williams L.E."/>
            <person name="Lambert C."/>
            <person name="Till R."/>
            <person name="Milner D.S."/>
            <person name="Basford S.M."/>
            <person name="Capeness M.J."/>
            <person name="Fenton A.K."/>
            <person name="Atterbury R.J."/>
            <person name="Harris M.A."/>
            <person name="Sockett R.E."/>
        </authorList>
    </citation>
    <scope>NUCLEOTIDE SEQUENCE [LARGE SCALE GENOMIC DNA]</scope>
    <source>
        <strain evidence="1 2">Tiberius</strain>
    </source>
</reference>
<dbReference type="Pfam" id="PF13385">
    <property type="entry name" value="Laminin_G_3"/>
    <property type="match status" value="1"/>
</dbReference>
<dbReference type="PATRIC" id="fig|1069642.3.peg.3101"/>
<dbReference type="RefSeq" id="WP_015092228.1">
    <property type="nucleotide sequence ID" value="NC_019567.1"/>
</dbReference>
<name>K7YSD7_BDEBC</name>
<dbReference type="OrthoDB" id="8434516at2"/>
<dbReference type="AlphaFoldDB" id="K7YSD7"/>
<dbReference type="Proteomes" id="UP000010074">
    <property type="component" value="Chromosome"/>
</dbReference>
<sequence>MSILIVLVSLILTGCGGITAILGSSKSPAKTPPTKVISLDAANYVVAYDGEGSVTFGSSEITLAPKPATAANQTHAALVFIKETVDTPVQDFELTVDLATSQQLRQNTAANDWEVFWLFFGYKGNITDKATNYYISKPSTGSELGLAHGELGQKFLGTDSASKTAVGGRHKFKFVRKGTSFSVYRDDQLFYSYTDGTFPAALYTSKGALGFYSEDAEVKIYSVQLKRLDSGTVASEVLPLLTSNTLESRSPQSVSTLNTTVTNSSQTGNLFWSCNYKKITGEVTGLANTDCLSVGTIGSDGVFSWVPSLDQIGTWIFNFEASEKRGGFGNKAFQVQVRPDWTSSSQLFLFDPEFSISKTLDATNILTTRAPASADNNKTANWPALTTADSIDLSGLSEVTPWRNDGVSLKNALHFDALHDDQGLPLSVANLGTTQDLRLSYWFKRDNADSKTAVLANHANGTLQSRHWIGVISSSYTDGGSEVVCDDPNAANGGWMFVTTQVTAGKLKTFVSGREVCSQNLPATYNFSSPLRLAPRVQTFFPFAGQMSEIAGYTQSTPTEIFHDFTATAERYRPVKVGAITSSDLVLHWDAANADRGMAPSASAPGWLGWFDLAPKALTKIMGGFDGNASSGFVTPTAATAHMQFDGVDDYIQVTSQADLAALGPAWTIEAWLQPGAALGVDNNFPPNDVRHDLFKTIFEKAQYDNGNKLSHGLGLRLGKNNTVDAFYVNNYGSTDTVYGGISLNANQWYHVAVSFDKATSTLKSYVNGALESSKVVNIKQDSNNVAQSDGDVIGGMSDGFVGIPFDVDGRRRFNGKLAVLRVYQKSLADSALKAHCLAQKDRYGVTCD</sequence>
<dbReference type="HOGENOM" id="CLU_335777_0_0_7"/>
<protein>
    <recommendedName>
        <fullName evidence="3">LamG-like jellyroll fold domain-containing protein</fullName>
    </recommendedName>
</protein>
<evidence type="ECO:0000313" key="2">
    <source>
        <dbReference type="Proteomes" id="UP000010074"/>
    </source>
</evidence>
<proteinExistence type="predicted"/>
<organism evidence="1 2">
    <name type="scientific">Bdellovibrio bacteriovorus str. Tiberius</name>
    <dbReference type="NCBI Taxonomy" id="1069642"/>
    <lineage>
        <taxon>Bacteria</taxon>
        <taxon>Pseudomonadati</taxon>
        <taxon>Bdellovibrionota</taxon>
        <taxon>Bdellovibrionia</taxon>
        <taxon>Bdellovibrionales</taxon>
        <taxon>Pseudobdellovibrionaceae</taxon>
        <taxon>Bdellovibrio</taxon>
    </lineage>
</organism>
<dbReference type="SUPFAM" id="SSF49899">
    <property type="entry name" value="Concanavalin A-like lectins/glucanases"/>
    <property type="match status" value="2"/>
</dbReference>
<evidence type="ECO:0000313" key="1">
    <source>
        <dbReference type="EMBL" id="AFY02811.1"/>
    </source>
</evidence>
<gene>
    <name evidence="1" type="ORF">Bdt_3136</name>
</gene>
<dbReference type="EMBL" id="CP002930">
    <property type="protein sequence ID" value="AFY02811.1"/>
    <property type="molecule type" value="Genomic_DNA"/>
</dbReference>
<dbReference type="STRING" id="1069642.Bdt_3136"/>
<dbReference type="InterPro" id="IPR013320">
    <property type="entry name" value="ConA-like_dom_sf"/>
</dbReference>
<dbReference type="Gene3D" id="2.60.120.200">
    <property type="match status" value="2"/>
</dbReference>
<dbReference type="KEGG" id="bbat:Bdt_3136"/>
<dbReference type="Gene3D" id="2.60.120.560">
    <property type="entry name" value="Exo-inulinase, domain 1"/>
    <property type="match status" value="1"/>
</dbReference>
<accession>K7YSD7</accession>
<evidence type="ECO:0008006" key="3">
    <source>
        <dbReference type="Google" id="ProtNLM"/>
    </source>
</evidence>